<reference evidence="1 2" key="1">
    <citation type="journal article" date="2017" name="Genome Biol. Evol.">
        <title>Phytophthora megakarya and P. palmivora, closely related causal agents of cacao black pod rot, underwent increases in genome sizes and gene numbers by different mechanisms.</title>
        <authorList>
            <person name="Ali S.S."/>
            <person name="Shao J."/>
            <person name="Lary D.J."/>
            <person name="Kronmiller B."/>
            <person name="Shen D."/>
            <person name="Strem M.D."/>
            <person name="Amoako-Attah I."/>
            <person name="Akrofi A.Y."/>
            <person name="Begoude B.A."/>
            <person name="Ten Hoopen G.M."/>
            <person name="Coulibaly K."/>
            <person name="Kebe B.I."/>
            <person name="Melnick R.L."/>
            <person name="Guiltinan M.J."/>
            <person name="Tyler B.M."/>
            <person name="Meinhardt L.W."/>
            <person name="Bailey B.A."/>
        </authorList>
    </citation>
    <scope>NUCLEOTIDE SEQUENCE [LARGE SCALE GENOMIC DNA]</scope>
    <source>
        <strain evidence="2">sbr112.9</strain>
    </source>
</reference>
<sequence>MRADGAKDVVMDISSCTFDLVLELKYDVIYLVDHCNEILVDHVVQWPNLQKVKVYAEDVEHIELSMIYPFNSATIAFANNLRCEPPTT</sequence>
<evidence type="ECO:0000313" key="1">
    <source>
        <dbReference type="EMBL" id="POM66268.1"/>
    </source>
</evidence>
<accession>A0A2P4XL64</accession>
<evidence type="ECO:0000313" key="2">
    <source>
        <dbReference type="Proteomes" id="UP000237271"/>
    </source>
</evidence>
<protein>
    <submittedName>
        <fullName evidence="1">Uncharacterized protein</fullName>
    </submittedName>
</protein>
<name>A0A2P4XL64_9STRA</name>
<proteinExistence type="predicted"/>
<dbReference type="Proteomes" id="UP000237271">
    <property type="component" value="Unassembled WGS sequence"/>
</dbReference>
<comment type="caution">
    <text evidence="1">The sequence shown here is derived from an EMBL/GenBank/DDBJ whole genome shotgun (WGS) entry which is preliminary data.</text>
</comment>
<dbReference type="AlphaFoldDB" id="A0A2P4XL64"/>
<organism evidence="1 2">
    <name type="scientific">Phytophthora palmivora</name>
    <dbReference type="NCBI Taxonomy" id="4796"/>
    <lineage>
        <taxon>Eukaryota</taxon>
        <taxon>Sar</taxon>
        <taxon>Stramenopiles</taxon>
        <taxon>Oomycota</taxon>
        <taxon>Peronosporomycetes</taxon>
        <taxon>Peronosporales</taxon>
        <taxon>Peronosporaceae</taxon>
        <taxon>Phytophthora</taxon>
    </lineage>
</organism>
<gene>
    <name evidence="1" type="ORF">PHPALM_17901</name>
</gene>
<dbReference type="EMBL" id="NCKW01009676">
    <property type="protein sequence ID" value="POM66268.1"/>
    <property type="molecule type" value="Genomic_DNA"/>
</dbReference>
<dbReference type="OrthoDB" id="127779at2759"/>
<keyword evidence="2" id="KW-1185">Reference proteome</keyword>